<gene>
    <name evidence="1" type="ORF">CU103_13235</name>
</gene>
<proteinExistence type="predicted"/>
<dbReference type="RefSeq" id="WP_106664404.1">
    <property type="nucleotide sequence ID" value="NZ_PGGM01000005.1"/>
</dbReference>
<evidence type="ECO:0000313" key="2">
    <source>
        <dbReference type="Proteomes" id="UP000241764"/>
    </source>
</evidence>
<reference evidence="2" key="1">
    <citation type="submission" date="2017-11" db="EMBL/GenBank/DDBJ databases">
        <authorList>
            <person name="Kuznetsova I."/>
            <person name="Sazanova A."/>
            <person name="Chirak E."/>
            <person name="Safronova V."/>
            <person name="Willems A."/>
        </authorList>
    </citation>
    <scope>NUCLEOTIDE SEQUENCE [LARGE SCALE GENOMIC DNA]</scope>
    <source>
        <strain evidence="2">CCBAU 03422</strain>
    </source>
</reference>
<name>A0A2P7BC14_9HYPH</name>
<organism evidence="1 2">
    <name type="scientific">Phyllobacterium sophorae</name>
    <dbReference type="NCBI Taxonomy" id="1520277"/>
    <lineage>
        <taxon>Bacteria</taxon>
        <taxon>Pseudomonadati</taxon>
        <taxon>Pseudomonadota</taxon>
        <taxon>Alphaproteobacteria</taxon>
        <taxon>Hyphomicrobiales</taxon>
        <taxon>Phyllobacteriaceae</taxon>
        <taxon>Phyllobacterium</taxon>
    </lineage>
</organism>
<comment type="caution">
    <text evidence="1">The sequence shown here is derived from an EMBL/GenBank/DDBJ whole genome shotgun (WGS) entry which is preliminary data.</text>
</comment>
<accession>A0A2P7BC14</accession>
<keyword evidence="2" id="KW-1185">Reference proteome</keyword>
<evidence type="ECO:0000313" key="1">
    <source>
        <dbReference type="EMBL" id="PSH64011.1"/>
    </source>
</evidence>
<dbReference type="AlphaFoldDB" id="A0A2P7BC14"/>
<sequence length="80" mass="9006">MNIAKPLRPTDYPRRAYDCQIALSQRFTWVMDCLSAEAAEAGWQSEETTRAIVGLVLAYAADQQIEKTVSVQAVKELFLQ</sequence>
<protein>
    <submittedName>
        <fullName evidence="1">Uncharacterized protein</fullName>
    </submittedName>
</protein>
<dbReference type="EMBL" id="PGGM01000005">
    <property type="protein sequence ID" value="PSH64011.1"/>
    <property type="molecule type" value="Genomic_DNA"/>
</dbReference>
<dbReference type="OrthoDB" id="7774794at2"/>
<dbReference type="Proteomes" id="UP000241764">
    <property type="component" value="Unassembled WGS sequence"/>
</dbReference>